<evidence type="ECO:0000256" key="2">
    <source>
        <dbReference type="ARBA" id="ARBA00022475"/>
    </source>
</evidence>
<evidence type="ECO:0000313" key="11">
    <source>
        <dbReference type="EMBL" id="NGZ87097.1"/>
    </source>
</evidence>
<evidence type="ECO:0000256" key="6">
    <source>
        <dbReference type="ARBA" id="ARBA00022989"/>
    </source>
</evidence>
<feature type="region of interest" description="Disordered" evidence="8">
    <location>
        <begin position="366"/>
        <end position="393"/>
    </location>
</feature>
<keyword evidence="5 11" id="KW-0378">Hydrolase</keyword>
<comment type="subcellular location">
    <subcellularLocation>
        <location evidence="1">Cell membrane</location>
        <topology evidence="1">Multi-pass membrane protein</topology>
    </subcellularLocation>
</comment>
<dbReference type="InterPro" id="IPR026392">
    <property type="entry name" value="Exo/Archaeosortase_dom"/>
</dbReference>
<evidence type="ECO:0000256" key="5">
    <source>
        <dbReference type="ARBA" id="ARBA00022801"/>
    </source>
</evidence>
<feature type="transmembrane region" description="Helical" evidence="9">
    <location>
        <begin position="226"/>
        <end position="244"/>
    </location>
</feature>
<reference evidence="12" key="2">
    <citation type="submission" date="2023-07" db="EMBL/GenBank/DDBJ databases">
        <title>Duganella aceri sp. nov., isolated from tree sap.</title>
        <authorList>
            <person name="Kim I.S."/>
        </authorList>
    </citation>
    <scope>NUCLEOTIDE SEQUENCE [LARGE SCALE GENOMIC DNA]</scope>
    <source>
        <strain evidence="12">SAP-35</strain>
    </source>
</reference>
<dbReference type="Proteomes" id="UP000666369">
    <property type="component" value="Unassembled WGS sequence"/>
</dbReference>
<keyword evidence="7 9" id="KW-0472">Membrane</keyword>
<dbReference type="EMBL" id="JAADJT010000011">
    <property type="protein sequence ID" value="NGZ87097.1"/>
    <property type="molecule type" value="Genomic_DNA"/>
</dbReference>
<dbReference type="NCBIfam" id="TIGR03109">
    <property type="entry name" value="exosort_XrtA"/>
    <property type="match status" value="1"/>
</dbReference>
<dbReference type="Pfam" id="PF11984">
    <property type="entry name" value="DUF3485"/>
    <property type="match status" value="1"/>
</dbReference>
<feature type="compositionally biased region" description="Pro residues" evidence="8">
    <location>
        <begin position="12"/>
        <end position="41"/>
    </location>
</feature>
<gene>
    <name evidence="11" type="primary">xrtA</name>
    <name evidence="11" type="ORF">GW587_22905</name>
</gene>
<dbReference type="NCBIfam" id="TIGR02914">
    <property type="entry name" value="EpsI_fam"/>
    <property type="match status" value="1"/>
</dbReference>
<feature type="transmembrane region" description="Helical" evidence="9">
    <location>
        <begin position="138"/>
        <end position="160"/>
    </location>
</feature>
<keyword evidence="3" id="KW-0645">Protease</keyword>
<feature type="transmembrane region" description="Helical" evidence="9">
    <location>
        <begin position="290"/>
        <end position="309"/>
    </location>
</feature>
<dbReference type="NCBIfam" id="TIGR02602">
    <property type="entry name" value="8TM_EpsH"/>
    <property type="match status" value="1"/>
</dbReference>
<keyword evidence="6 9" id="KW-1133">Transmembrane helix</keyword>
<evidence type="ECO:0000256" key="9">
    <source>
        <dbReference type="SAM" id="Phobius"/>
    </source>
</evidence>
<evidence type="ECO:0000256" key="4">
    <source>
        <dbReference type="ARBA" id="ARBA00022692"/>
    </source>
</evidence>
<dbReference type="GO" id="GO:0016787">
    <property type="term" value="F:hydrolase activity"/>
    <property type="evidence" value="ECO:0007669"/>
    <property type="project" value="UniProtKB-KW"/>
</dbReference>
<comment type="caution">
    <text evidence="11">The sequence shown here is derived from an EMBL/GenBank/DDBJ whole genome shotgun (WGS) entry which is preliminary data.</text>
</comment>
<feature type="region of interest" description="Disordered" evidence="8">
    <location>
        <begin position="1"/>
        <end position="41"/>
    </location>
</feature>
<evidence type="ECO:0000256" key="8">
    <source>
        <dbReference type="SAM" id="MobiDB-lite"/>
    </source>
</evidence>
<feature type="transmembrane region" description="Helical" evidence="9">
    <location>
        <begin position="84"/>
        <end position="100"/>
    </location>
</feature>
<evidence type="ECO:0000256" key="3">
    <source>
        <dbReference type="ARBA" id="ARBA00022670"/>
    </source>
</evidence>
<feature type="transmembrane region" description="Helical" evidence="9">
    <location>
        <begin position="251"/>
        <end position="278"/>
    </location>
</feature>
<name>A0ABX0FRK5_9BURK</name>
<organism evidence="11 12">
    <name type="scientific">Duganella aceris</name>
    <dbReference type="NCBI Taxonomy" id="2703883"/>
    <lineage>
        <taxon>Bacteria</taxon>
        <taxon>Pseudomonadati</taxon>
        <taxon>Pseudomonadota</taxon>
        <taxon>Betaproteobacteria</taxon>
        <taxon>Burkholderiales</taxon>
        <taxon>Oxalobacteraceae</taxon>
        <taxon>Telluria group</taxon>
        <taxon>Duganella</taxon>
    </lineage>
</organism>
<accession>A0ABX0FRK5</accession>
<dbReference type="InterPro" id="IPR019127">
    <property type="entry name" value="Exosortase"/>
</dbReference>
<dbReference type="InterPro" id="IPR017540">
    <property type="entry name" value="Exosortase-1"/>
</dbReference>
<evidence type="ECO:0000256" key="1">
    <source>
        <dbReference type="ARBA" id="ARBA00004651"/>
    </source>
</evidence>
<proteinExistence type="predicted"/>
<dbReference type="InterPro" id="IPR013426">
    <property type="entry name" value="EpsH-like"/>
</dbReference>
<keyword evidence="12" id="KW-1185">Reference proteome</keyword>
<dbReference type="InterPro" id="IPR014263">
    <property type="entry name" value="Methanolan_biosynth_EpsI"/>
</dbReference>
<keyword evidence="4 9" id="KW-0812">Transmembrane</keyword>
<feature type="compositionally biased region" description="Low complexity" evidence="8">
    <location>
        <begin position="1"/>
        <end position="11"/>
    </location>
</feature>
<dbReference type="NCBIfam" id="TIGR04178">
    <property type="entry name" value="exo_archaeo"/>
    <property type="match status" value="1"/>
</dbReference>
<feature type="transmembrane region" description="Helical" evidence="9">
    <location>
        <begin position="337"/>
        <end position="359"/>
    </location>
</feature>
<keyword evidence="2" id="KW-1003">Cell membrane</keyword>
<feature type="transmembrane region" description="Helical" evidence="9">
    <location>
        <begin position="167"/>
        <end position="185"/>
    </location>
</feature>
<feature type="transmembrane region" description="Helical" evidence="9">
    <location>
        <begin position="55"/>
        <end position="78"/>
    </location>
</feature>
<evidence type="ECO:0000313" key="12">
    <source>
        <dbReference type="Proteomes" id="UP000666369"/>
    </source>
</evidence>
<dbReference type="EC" id="3.4.22.-" evidence="11"/>
<evidence type="ECO:0000259" key="10">
    <source>
        <dbReference type="Pfam" id="PF11984"/>
    </source>
</evidence>
<feature type="domain" description="Methanolan biosynthesis EpsI" evidence="10">
    <location>
        <begin position="344"/>
        <end position="541"/>
    </location>
</feature>
<protein>
    <submittedName>
        <fullName evidence="11">Exosortase A</fullName>
        <ecNumber evidence="11">3.4.22.-</ecNumber>
    </submittedName>
</protein>
<sequence length="550" mass="59420">MTATPAAMLSPSPSPSEPPPPASPRPPATPRPPASPHPAASPCPTPVASRWPIGCIVAALCLLLAAHIETFATIVGLWWRSSTFAHGFIVPPVAAWLIWRRRAYLAAVPHRPWPAALPALATLGAIWLPSTVANVPVLQQYCVVLMLPVIVAAVLGRAYAAAIAFPLAYLLLAVPFGEVFIPPLIDFTARFTVMLLQVANIPVFRENNYLSLPTGNWSVVDACSGLRYLIASVALGTLYAYLNYRSLARRLIFVAASVVVPVVANGLRACMIVLIGHWSDRTLAVGIDHLIYGWVFFGMVTALMFWCGARWRQSESPVALAVDGRARLQPAATPAGFVRITVAAATAIAIWPLLAMLALQSPRSDASPEPQLTLPPPPAPWRASPPSADDWSALHAGKPQRLSANYSDGRRTVSLQLIWYRHQVKGAELLTPEHRLAPGQAPWSEISATRREIQLARRVIQVRQSIEQTAGVTLLVWRWYRLDGRDTASPQLVKLLLAKAKLSGGDDGGAEIVLASAYEQQTAPAEAAMRDLLAAMLPSIDQGLRHVAIH</sequence>
<evidence type="ECO:0000256" key="7">
    <source>
        <dbReference type="ARBA" id="ARBA00023136"/>
    </source>
</evidence>
<dbReference type="Pfam" id="PF09721">
    <property type="entry name" value="Exosortase_EpsH"/>
    <property type="match status" value="1"/>
</dbReference>
<reference evidence="11 12" key="1">
    <citation type="submission" date="2020-01" db="EMBL/GenBank/DDBJ databases">
        <authorList>
            <person name="Lee S.D."/>
        </authorList>
    </citation>
    <scope>NUCLEOTIDE SEQUENCE [LARGE SCALE GENOMIC DNA]</scope>
    <source>
        <strain evidence="11 12">SAP-35</strain>
    </source>
</reference>
<feature type="transmembrane region" description="Helical" evidence="9">
    <location>
        <begin position="112"/>
        <end position="132"/>
    </location>
</feature>